<sequence length="51" mass="6063">MHEAKFDGYRSQIIIDNDEVRIFTRRGLDWTAKYRDLAAATKTIGRRECHH</sequence>
<evidence type="ECO:0000313" key="3">
    <source>
        <dbReference type="Proteomes" id="UP000245698"/>
    </source>
</evidence>
<dbReference type="EMBL" id="FUIG01000057">
    <property type="protein sequence ID" value="SJM34630.1"/>
    <property type="molecule type" value="Genomic_DNA"/>
</dbReference>
<dbReference type="AlphaFoldDB" id="A0A2P9AU08"/>
<proteinExistence type="predicted"/>
<evidence type="ECO:0000259" key="1">
    <source>
        <dbReference type="Pfam" id="PF01068"/>
    </source>
</evidence>
<dbReference type="SUPFAM" id="SSF56091">
    <property type="entry name" value="DNA ligase/mRNA capping enzyme, catalytic domain"/>
    <property type="match status" value="1"/>
</dbReference>
<name>A0A2P9AU08_9HYPH</name>
<reference evidence="3" key="1">
    <citation type="submission" date="2016-12" db="EMBL/GenBank/DDBJ databases">
        <authorList>
            <person name="Brunel B."/>
        </authorList>
    </citation>
    <scope>NUCLEOTIDE SEQUENCE [LARGE SCALE GENOMIC DNA]</scope>
</reference>
<gene>
    <name evidence="2" type="ORF">BQ8482_480113</name>
</gene>
<feature type="domain" description="ATP-dependent DNA ligase family profile" evidence="1">
    <location>
        <begin position="2"/>
        <end position="44"/>
    </location>
</feature>
<evidence type="ECO:0000313" key="2">
    <source>
        <dbReference type="EMBL" id="SJM34630.1"/>
    </source>
</evidence>
<protein>
    <recommendedName>
        <fullName evidence="1">ATP-dependent DNA ligase family profile domain-containing protein</fullName>
    </recommendedName>
</protein>
<dbReference type="Proteomes" id="UP000245698">
    <property type="component" value="Unassembled WGS sequence"/>
</dbReference>
<dbReference type="Gene3D" id="3.30.470.30">
    <property type="entry name" value="DNA ligase/mRNA capping enzyme"/>
    <property type="match status" value="1"/>
</dbReference>
<organism evidence="2 3">
    <name type="scientific">Mesorhizobium delmotii</name>
    <dbReference type="NCBI Taxonomy" id="1631247"/>
    <lineage>
        <taxon>Bacteria</taxon>
        <taxon>Pseudomonadati</taxon>
        <taxon>Pseudomonadota</taxon>
        <taxon>Alphaproteobacteria</taxon>
        <taxon>Hyphomicrobiales</taxon>
        <taxon>Phyllobacteriaceae</taxon>
        <taxon>Mesorhizobium</taxon>
    </lineage>
</organism>
<dbReference type="GO" id="GO:0006281">
    <property type="term" value="P:DNA repair"/>
    <property type="evidence" value="ECO:0007669"/>
    <property type="project" value="InterPro"/>
</dbReference>
<accession>A0A2P9AU08</accession>
<keyword evidence="3" id="KW-1185">Reference proteome</keyword>
<dbReference type="Pfam" id="PF01068">
    <property type="entry name" value="DNA_ligase_A_M"/>
    <property type="match status" value="1"/>
</dbReference>
<dbReference type="GO" id="GO:0006310">
    <property type="term" value="P:DNA recombination"/>
    <property type="evidence" value="ECO:0007669"/>
    <property type="project" value="InterPro"/>
</dbReference>
<dbReference type="InterPro" id="IPR012310">
    <property type="entry name" value="DNA_ligase_ATP-dep_cent"/>
</dbReference>
<dbReference type="GO" id="GO:0003910">
    <property type="term" value="F:DNA ligase (ATP) activity"/>
    <property type="evidence" value="ECO:0007669"/>
    <property type="project" value="InterPro"/>
</dbReference>
<dbReference type="GO" id="GO:0005524">
    <property type="term" value="F:ATP binding"/>
    <property type="evidence" value="ECO:0007669"/>
    <property type="project" value="InterPro"/>
</dbReference>